<evidence type="ECO:0000259" key="2">
    <source>
        <dbReference type="Pfam" id="PF26018"/>
    </source>
</evidence>
<protein>
    <recommendedName>
        <fullName evidence="2">RND related barrel-sandwich hybrid domain-containing protein</fullName>
    </recommendedName>
</protein>
<dbReference type="Proteomes" id="UP000245412">
    <property type="component" value="Unassembled WGS sequence"/>
</dbReference>
<organism evidence="3 4">
    <name type="scientific">Murimonas intestini</name>
    <dbReference type="NCBI Taxonomy" id="1337051"/>
    <lineage>
        <taxon>Bacteria</taxon>
        <taxon>Bacillati</taxon>
        <taxon>Bacillota</taxon>
        <taxon>Clostridia</taxon>
        <taxon>Lachnospirales</taxon>
        <taxon>Lachnospiraceae</taxon>
        <taxon>Murimonas</taxon>
    </lineage>
</organism>
<dbReference type="EMBL" id="QGGY01000001">
    <property type="protein sequence ID" value="PWJ79079.1"/>
    <property type="molecule type" value="Genomic_DNA"/>
</dbReference>
<keyword evidence="4" id="KW-1185">Reference proteome</keyword>
<accession>A0AB73TAK1</accession>
<sequence>MAAQNQKKKIVKYRRLPGFNIGTIMFGIIFIYMIICMVMYLTSKKVTAYEVTAGPLSGNYRFTALALKSEQVVNAGQSGTVEYYAREGGKVGSGGNVYSLNEGSVILAEGTGSDTTGAELDAKSMSKIRSSMSSYASNYSNSAFQNVYNFKADIESSILELSNEAVIRQMETAGGTGLVNFCTAPTDGLVVYSIDNYENLTIDDITLESFEQKNYKKENLRLNRQVSTGDPVYKLITDESWSLVIPLDQRLAAELAEKSTVRFRFLKDGTTFNAGFSIVQNNGTYFGKLDISNSLSRFASDRFVEIELVLNRKSGLKIPNTAIAEKIFYKIPKDFVTVNEDSPGEVGILKETYARDGSASTKYVMATVYNKTNSYYLVDSSQFKEGEYVLLKDSSKRYQISETETLQGVYNINKGYAVFREIKVLDENEEYCIVEEGSSYGLAQYDHIALDASDVKDEDIVY</sequence>
<evidence type="ECO:0000313" key="3">
    <source>
        <dbReference type="EMBL" id="PWJ79079.1"/>
    </source>
</evidence>
<evidence type="ECO:0000256" key="1">
    <source>
        <dbReference type="SAM" id="Phobius"/>
    </source>
</evidence>
<comment type="caution">
    <text evidence="3">The sequence shown here is derived from an EMBL/GenBank/DDBJ whole genome shotgun (WGS) entry which is preliminary data.</text>
</comment>
<dbReference type="RefSeq" id="WP_109624500.1">
    <property type="nucleotide sequence ID" value="NZ_JANKBI010000001.1"/>
</dbReference>
<keyword evidence="1" id="KW-1133">Transmembrane helix</keyword>
<gene>
    <name evidence="3" type="ORF">C7383_101456</name>
</gene>
<feature type="transmembrane region" description="Helical" evidence="1">
    <location>
        <begin position="21"/>
        <end position="41"/>
    </location>
</feature>
<keyword evidence="1" id="KW-0812">Transmembrane</keyword>
<feature type="domain" description="RND related barrel-sandwich hybrid" evidence="2">
    <location>
        <begin position="70"/>
        <end position="236"/>
    </location>
</feature>
<proteinExistence type="predicted"/>
<dbReference type="AlphaFoldDB" id="A0AB73TAK1"/>
<evidence type="ECO:0000313" key="4">
    <source>
        <dbReference type="Proteomes" id="UP000245412"/>
    </source>
</evidence>
<name>A0AB73TAK1_9FIRM</name>
<reference evidence="3 4" key="1">
    <citation type="submission" date="2018-05" db="EMBL/GenBank/DDBJ databases">
        <authorList>
            <person name="Goeker M."/>
            <person name="Huntemann M."/>
            <person name="Clum A."/>
            <person name="Pillay M."/>
            <person name="Palaniappan K."/>
            <person name="Varghese N."/>
            <person name="Mikhailova N."/>
            <person name="Stamatis D."/>
            <person name="Reddy T."/>
            <person name="Daum C."/>
            <person name="Shapiro N."/>
            <person name="Ivanova N."/>
            <person name="Kyrpides N."/>
            <person name="Woyke T."/>
        </authorList>
    </citation>
    <scope>NUCLEOTIDE SEQUENCE [LARGE SCALE GENOMIC DNA]</scope>
    <source>
        <strain evidence="3 4">DSM 26524</strain>
    </source>
</reference>
<dbReference type="InterPro" id="IPR058709">
    <property type="entry name" value="BSH_RND-rel"/>
</dbReference>
<keyword evidence="1" id="KW-0472">Membrane</keyword>
<dbReference type="Pfam" id="PF26018">
    <property type="entry name" value="BSH_RND_rel"/>
    <property type="match status" value="1"/>
</dbReference>